<dbReference type="EMBL" id="JARQTW010000002">
    <property type="protein sequence ID" value="MDG2949342.1"/>
    <property type="molecule type" value="Genomic_DNA"/>
</dbReference>
<proteinExistence type="predicted"/>
<dbReference type="InterPro" id="IPR009057">
    <property type="entry name" value="Homeodomain-like_sf"/>
</dbReference>
<evidence type="ECO:0000313" key="3">
    <source>
        <dbReference type="Proteomes" id="UP001214976"/>
    </source>
</evidence>
<organism evidence="2 3">
    <name type="scientific">Exercitatus varius</name>
    <dbReference type="NCBI Taxonomy" id="67857"/>
    <lineage>
        <taxon>Bacteria</taxon>
        <taxon>Pseudomonadati</taxon>
        <taxon>Pseudomonadota</taxon>
        <taxon>Gammaproteobacteria</taxon>
        <taxon>Pasteurellales</taxon>
        <taxon>Pasteurellaceae</taxon>
        <taxon>Exercitatus</taxon>
    </lineage>
</organism>
<feature type="domain" description="Mor transcription activator" evidence="1">
    <location>
        <begin position="14"/>
        <end position="120"/>
    </location>
</feature>
<dbReference type="SUPFAM" id="SSF46689">
    <property type="entry name" value="Homeodomain-like"/>
    <property type="match status" value="1"/>
</dbReference>
<dbReference type="InterPro" id="IPR014875">
    <property type="entry name" value="Mor_transcription_activator"/>
</dbReference>
<dbReference type="Gene3D" id="1.10.10.60">
    <property type="entry name" value="Homeodomain-like"/>
    <property type="match status" value="1"/>
</dbReference>
<gene>
    <name evidence="2" type="ORF">P7M15_02210</name>
</gene>
<evidence type="ECO:0000313" key="2">
    <source>
        <dbReference type="EMBL" id="MDG2949342.1"/>
    </source>
</evidence>
<dbReference type="RefSeq" id="WP_011199311.1">
    <property type="nucleotide sequence ID" value="NZ_JARQTW010000002.1"/>
</dbReference>
<comment type="caution">
    <text evidence="2">The sequence shown here is derived from an EMBL/GenBank/DDBJ whole genome shotgun (WGS) entry which is preliminary data.</text>
</comment>
<protein>
    <submittedName>
        <fullName evidence="2">Mor transcription activator family protein</fullName>
    </submittedName>
</protein>
<dbReference type="AlphaFoldDB" id="A0AAW6Q727"/>
<reference evidence="2" key="1">
    <citation type="submission" date="2023-03" db="EMBL/GenBank/DDBJ databases">
        <title>Classification of Bisgaard taxon 6 and taxon 10 as Exercitatus varius gen. nov., spec. nov.</title>
        <authorList>
            <person name="Christensen H."/>
        </authorList>
    </citation>
    <scope>NUCLEOTIDE SEQUENCE</scope>
    <source>
        <strain evidence="2">86116</strain>
    </source>
</reference>
<name>A0AAW6Q727_9PAST</name>
<dbReference type="Pfam" id="PF08765">
    <property type="entry name" value="Mor"/>
    <property type="match status" value="1"/>
</dbReference>
<dbReference type="InterPro" id="IPR052411">
    <property type="entry name" value="c-mor_Regulatory_Protein"/>
</dbReference>
<accession>A0AAW6Q727</accession>
<dbReference type="PANTHER" id="PTHR37812">
    <property type="entry name" value="MU-LIKE PROPHAGE FLUMU PROTEIN C"/>
    <property type="match status" value="1"/>
</dbReference>
<evidence type="ECO:0000259" key="1">
    <source>
        <dbReference type="Pfam" id="PF08765"/>
    </source>
</evidence>
<sequence>MTIAKFDNEDFRNKAPDLLADLAKHSVNIIKQHADIEDDLAENIGMLIAMKIGESWGGLNIYMPKAQTLFFCEREKQIYNDFTGNNHAYLARKYKLSLQCIYQIVKRVQKDEINKRQYQMFRED</sequence>
<dbReference type="Proteomes" id="UP001214976">
    <property type="component" value="Unassembled WGS sequence"/>
</dbReference>
<dbReference type="PANTHER" id="PTHR37812:SF1">
    <property type="entry name" value="MU-LIKE PROPHAGE FLUMU PROTEIN C"/>
    <property type="match status" value="1"/>
</dbReference>